<evidence type="ECO:0000256" key="2">
    <source>
        <dbReference type="SAM" id="Phobius"/>
    </source>
</evidence>
<evidence type="ECO:0000313" key="5">
    <source>
        <dbReference type="Proteomes" id="UP000611762"/>
    </source>
</evidence>
<dbReference type="GO" id="GO:0016780">
    <property type="term" value="F:phosphotransferase activity, for other substituted phosphate groups"/>
    <property type="evidence" value="ECO:0007669"/>
    <property type="project" value="TreeGrafter"/>
</dbReference>
<reference evidence="4" key="1">
    <citation type="submission" date="2020-08" db="EMBL/GenBank/DDBJ databases">
        <title>Genome public.</title>
        <authorList>
            <person name="Liu C."/>
            <person name="Sun Q."/>
        </authorList>
    </citation>
    <scope>NUCLEOTIDE SEQUENCE</scope>
    <source>
        <strain evidence="4">H8</strain>
    </source>
</reference>
<dbReference type="AlphaFoldDB" id="A0A926DJY0"/>
<organism evidence="4 5">
    <name type="scientific">Congzhengia minquanensis</name>
    <dbReference type="NCBI Taxonomy" id="2763657"/>
    <lineage>
        <taxon>Bacteria</taxon>
        <taxon>Bacillati</taxon>
        <taxon>Bacillota</taxon>
        <taxon>Clostridia</taxon>
        <taxon>Eubacteriales</taxon>
        <taxon>Oscillospiraceae</taxon>
        <taxon>Congzhengia</taxon>
    </lineage>
</organism>
<dbReference type="Pfam" id="PF02397">
    <property type="entry name" value="Bac_transf"/>
    <property type="match status" value="1"/>
</dbReference>
<evidence type="ECO:0000259" key="3">
    <source>
        <dbReference type="Pfam" id="PF02397"/>
    </source>
</evidence>
<comment type="caution">
    <text evidence="4">The sequence shown here is derived from an EMBL/GenBank/DDBJ whole genome shotgun (WGS) entry which is preliminary data.</text>
</comment>
<accession>A0A926DJY0</accession>
<dbReference type="EMBL" id="JACRSU010000001">
    <property type="protein sequence ID" value="MBC8539428.1"/>
    <property type="molecule type" value="Genomic_DNA"/>
</dbReference>
<dbReference type="PANTHER" id="PTHR30576">
    <property type="entry name" value="COLANIC BIOSYNTHESIS UDP-GLUCOSE LIPID CARRIER TRANSFERASE"/>
    <property type="match status" value="1"/>
</dbReference>
<keyword evidence="2" id="KW-0812">Transmembrane</keyword>
<protein>
    <submittedName>
        <fullName evidence="4">Sugar transferase</fullName>
    </submittedName>
</protein>
<keyword evidence="2" id="KW-0472">Membrane</keyword>
<name>A0A926DJY0_9FIRM</name>
<keyword evidence="2" id="KW-1133">Transmembrane helix</keyword>
<gene>
    <name evidence="4" type="ORF">H8698_00365</name>
</gene>
<proteinExistence type="inferred from homology"/>
<keyword evidence="4" id="KW-0808">Transferase</keyword>
<dbReference type="Proteomes" id="UP000611762">
    <property type="component" value="Unassembled WGS sequence"/>
</dbReference>
<evidence type="ECO:0000313" key="4">
    <source>
        <dbReference type="EMBL" id="MBC8539428.1"/>
    </source>
</evidence>
<keyword evidence="5" id="KW-1185">Reference proteome</keyword>
<sequence length="237" mass="26728">MVDAQASIEISKAPDIDASTVIGYKSLYNRLVKRVIDFVLASVITVCVSPILAIASIAIFIEDGMPILYRAERGGLHAKPFKICKFRSMVKNADKNGGGTTALRDKRITRTGNILRKTKIDEFPNLYNILVGQMSFVGPRPELLRYTNQYKGVEKLILEVRPGITDYSSIEFINLDEIVGSGNADEIYEQKVLPKKNRLRIKYAADVSLRTDIKIFFMTVYKVIEKAFGFLFKGKHR</sequence>
<dbReference type="PANTHER" id="PTHR30576:SF20">
    <property type="entry name" value="QUINOVOSAMINEPHOSPHOTRANSFERAE-RELATED"/>
    <property type="match status" value="1"/>
</dbReference>
<dbReference type="InterPro" id="IPR003362">
    <property type="entry name" value="Bact_transf"/>
</dbReference>
<comment type="similarity">
    <text evidence="1">Belongs to the bacterial sugar transferase family.</text>
</comment>
<feature type="transmembrane region" description="Helical" evidence="2">
    <location>
        <begin position="38"/>
        <end position="61"/>
    </location>
</feature>
<feature type="domain" description="Bacterial sugar transferase" evidence="3">
    <location>
        <begin position="33"/>
        <end position="224"/>
    </location>
</feature>
<evidence type="ECO:0000256" key="1">
    <source>
        <dbReference type="ARBA" id="ARBA00006464"/>
    </source>
</evidence>